<keyword evidence="1" id="KW-1133">Transmembrane helix</keyword>
<dbReference type="Proteomes" id="UP001300348">
    <property type="component" value="Chromosome"/>
</dbReference>
<proteinExistence type="predicted"/>
<dbReference type="GeneID" id="88855954"/>
<keyword evidence="1" id="KW-0812">Transmembrane</keyword>
<organism evidence="3 4">
    <name type="scientific">Xenorhabdus griffiniae</name>
    <dbReference type="NCBI Taxonomy" id="351672"/>
    <lineage>
        <taxon>Bacteria</taxon>
        <taxon>Pseudomonadati</taxon>
        <taxon>Pseudomonadota</taxon>
        <taxon>Gammaproteobacteria</taxon>
        <taxon>Enterobacterales</taxon>
        <taxon>Morganellaceae</taxon>
        <taxon>Xenorhabdus</taxon>
    </lineage>
</organism>
<evidence type="ECO:0008006" key="5">
    <source>
        <dbReference type="Google" id="ProtNLM"/>
    </source>
</evidence>
<evidence type="ECO:0000313" key="3">
    <source>
        <dbReference type="EMBL" id="WNH00308.1"/>
    </source>
</evidence>
<feature type="chain" id="PRO_5045584518" description="Phage coat protein" evidence="2">
    <location>
        <begin position="30"/>
        <end position="85"/>
    </location>
</feature>
<dbReference type="RefSeq" id="WP_189758363.1">
    <property type="nucleotide sequence ID" value="NZ_CAWPOC010000018.1"/>
</dbReference>
<evidence type="ECO:0000313" key="4">
    <source>
        <dbReference type="Proteomes" id="UP001300348"/>
    </source>
</evidence>
<name>A0ABY9XCJ7_9GAMM</name>
<feature type="signal peptide" evidence="2">
    <location>
        <begin position="1"/>
        <end position="29"/>
    </location>
</feature>
<protein>
    <recommendedName>
        <fullName evidence="5">Phage coat protein</fullName>
    </recommendedName>
</protein>
<dbReference type="EMBL" id="CP133647">
    <property type="protein sequence ID" value="WNH00308.1"/>
    <property type="molecule type" value="Genomic_DNA"/>
</dbReference>
<gene>
    <name evidence="3" type="ORF">QL112_010315</name>
</gene>
<feature type="transmembrane region" description="Helical" evidence="1">
    <location>
        <begin position="53"/>
        <end position="75"/>
    </location>
</feature>
<keyword evidence="2" id="KW-0732">Signal</keyword>
<keyword evidence="1" id="KW-0472">Membrane</keyword>
<accession>A0ABY9XCJ7</accession>
<sequence length="85" mass="8762">MGVLSSCKFFSKKATLVVALAVTPVFAFADEAINKTGVVDYSALTSNINLSGDVLPVIMSIGASIITLLAGIAGVKWAMKMVRGA</sequence>
<reference evidence="3 4" key="1">
    <citation type="journal article" date="2023" name="Access Microbiol">
        <title>The genome of a steinernematid-associated Pseudomonas piscis bacterium encodes the biosynthesis of insect toxins.</title>
        <authorList>
            <person name="Awori R.M."/>
            <person name="Hendre P."/>
            <person name="Amugune N.O."/>
        </authorList>
    </citation>
    <scope>NUCLEOTIDE SEQUENCE [LARGE SCALE GENOMIC DNA]</scope>
    <source>
        <strain evidence="3 4">97</strain>
    </source>
</reference>
<keyword evidence="4" id="KW-1185">Reference proteome</keyword>
<evidence type="ECO:0000256" key="1">
    <source>
        <dbReference type="SAM" id="Phobius"/>
    </source>
</evidence>
<evidence type="ECO:0000256" key="2">
    <source>
        <dbReference type="SAM" id="SignalP"/>
    </source>
</evidence>